<evidence type="ECO:0000256" key="1">
    <source>
        <dbReference type="SAM" id="Phobius"/>
    </source>
</evidence>
<comment type="caution">
    <text evidence="2">The sequence shown here is derived from an EMBL/GenBank/DDBJ whole genome shotgun (WGS) entry which is preliminary data.</text>
</comment>
<protein>
    <submittedName>
        <fullName evidence="2">Biopolymer transporter ExbD</fullName>
    </submittedName>
</protein>
<keyword evidence="1" id="KW-0812">Transmembrane</keyword>
<keyword evidence="3" id="KW-1185">Reference proteome</keyword>
<keyword evidence="1" id="KW-1133">Transmembrane helix</keyword>
<evidence type="ECO:0000313" key="3">
    <source>
        <dbReference type="Proteomes" id="UP001589670"/>
    </source>
</evidence>
<keyword evidence="1" id="KW-0472">Membrane</keyword>
<reference evidence="2 3" key="1">
    <citation type="submission" date="2024-09" db="EMBL/GenBank/DDBJ databases">
        <authorList>
            <person name="Sun Q."/>
            <person name="Mori K."/>
        </authorList>
    </citation>
    <scope>NUCLEOTIDE SEQUENCE [LARGE SCALE GENOMIC DNA]</scope>
    <source>
        <strain evidence="2 3">CECT 9424</strain>
    </source>
</reference>
<dbReference type="RefSeq" id="WP_377070879.1">
    <property type="nucleotide sequence ID" value="NZ_JBHMEC010000027.1"/>
</dbReference>
<proteinExistence type="predicted"/>
<accession>A0ABV5I3M5</accession>
<dbReference type="Proteomes" id="UP001589670">
    <property type="component" value="Unassembled WGS sequence"/>
</dbReference>
<evidence type="ECO:0000313" key="2">
    <source>
        <dbReference type="EMBL" id="MFB9151289.1"/>
    </source>
</evidence>
<feature type="transmembrane region" description="Helical" evidence="1">
    <location>
        <begin position="16"/>
        <end position="33"/>
    </location>
</feature>
<sequence>MTPLLPRPAPRFRPDFSLATVNIVLLLLLYFLVAGDPAAETERAIVPPSTRDLPLEGLPRPLLVAQPGGALALDGVAVTLPAVMDRIASGTLPRVHLLVSRDHPARALLDLAARLAGAGAELRLVTLRPSRPDGDGQ</sequence>
<gene>
    <name evidence="2" type="ORF">ACFFU4_16175</name>
</gene>
<organism evidence="2 3">
    <name type="scientific">Roseovarius ramblicola</name>
    <dbReference type="NCBI Taxonomy" id="2022336"/>
    <lineage>
        <taxon>Bacteria</taxon>
        <taxon>Pseudomonadati</taxon>
        <taxon>Pseudomonadota</taxon>
        <taxon>Alphaproteobacteria</taxon>
        <taxon>Rhodobacterales</taxon>
        <taxon>Roseobacteraceae</taxon>
        <taxon>Roseovarius</taxon>
    </lineage>
</organism>
<dbReference type="EMBL" id="JBHMEC010000027">
    <property type="protein sequence ID" value="MFB9151289.1"/>
    <property type="molecule type" value="Genomic_DNA"/>
</dbReference>
<name>A0ABV5I3M5_9RHOB</name>